<dbReference type="SMART" id="SM00369">
    <property type="entry name" value="LRR_TYP"/>
    <property type="match status" value="3"/>
</dbReference>
<dbReference type="PRINTS" id="PR00364">
    <property type="entry name" value="DISEASERSIST"/>
</dbReference>
<evidence type="ECO:0000313" key="12">
    <source>
        <dbReference type="Proteomes" id="UP001174677"/>
    </source>
</evidence>
<dbReference type="Gene3D" id="1.20.5.4130">
    <property type="match status" value="1"/>
</dbReference>
<dbReference type="InterPro" id="IPR056789">
    <property type="entry name" value="LRR_R13L1-DRL21"/>
</dbReference>
<dbReference type="InterPro" id="IPR036388">
    <property type="entry name" value="WH-like_DNA-bd_sf"/>
</dbReference>
<feature type="domain" description="Disease resistance protein winged helix" evidence="8">
    <location>
        <begin position="427"/>
        <end position="495"/>
    </location>
</feature>
<dbReference type="Gene3D" id="3.80.10.10">
    <property type="entry name" value="Ribonuclease Inhibitor"/>
    <property type="match status" value="5"/>
</dbReference>
<dbReference type="InterPro" id="IPR003591">
    <property type="entry name" value="Leu-rich_rpt_typical-subtyp"/>
</dbReference>
<evidence type="ECO:0008006" key="13">
    <source>
        <dbReference type="Google" id="ProtNLM"/>
    </source>
</evidence>
<dbReference type="Pfam" id="PF25019">
    <property type="entry name" value="LRR_R13L1-DRL21"/>
    <property type="match status" value="1"/>
</dbReference>
<dbReference type="InterPro" id="IPR058922">
    <property type="entry name" value="WHD_DRP"/>
</dbReference>
<dbReference type="InterPro" id="IPR027417">
    <property type="entry name" value="P-loop_NTPase"/>
</dbReference>
<evidence type="ECO:0000259" key="9">
    <source>
        <dbReference type="Pfam" id="PF23598"/>
    </source>
</evidence>
<dbReference type="Gene3D" id="1.10.10.10">
    <property type="entry name" value="Winged helix-like DNA-binding domain superfamily/Winged helix DNA-binding domain"/>
    <property type="match status" value="1"/>
</dbReference>
<dbReference type="Pfam" id="PF18052">
    <property type="entry name" value="Rx_N"/>
    <property type="match status" value="1"/>
</dbReference>
<keyword evidence="2" id="KW-0677">Repeat</keyword>
<dbReference type="InterPro" id="IPR002182">
    <property type="entry name" value="NB-ARC"/>
</dbReference>
<feature type="domain" description="Disease resistance N-terminal" evidence="7">
    <location>
        <begin position="10"/>
        <end position="105"/>
    </location>
</feature>
<dbReference type="Pfam" id="PF23559">
    <property type="entry name" value="WHD_DRP"/>
    <property type="match status" value="1"/>
</dbReference>
<dbReference type="InterPro" id="IPR055414">
    <property type="entry name" value="LRR_R13L4/SHOC2-like"/>
</dbReference>
<evidence type="ECO:0000259" key="6">
    <source>
        <dbReference type="Pfam" id="PF00931"/>
    </source>
</evidence>
<reference evidence="11" key="1">
    <citation type="journal article" date="2023" name="Plant Biotechnol. J.">
        <title>Chromosome-level wild Hevea brasiliensis genome provides new tools for genomic-assisted breeding and valuable loci to elevate rubber yield.</title>
        <authorList>
            <person name="Cheng H."/>
            <person name="Song X."/>
            <person name="Hu Y."/>
            <person name="Wu T."/>
            <person name="Yang Q."/>
            <person name="An Z."/>
            <person name="Feng S."/>
            <person name="Deng Z."/>
            <person name="Wu W."/>
            <person name="Zeng X."/>
            <person name="Tu M."/>
            <person name="Wang X."/>
            <person name="Huang H."/>
        </authorList>
    </citation>
    <scope>NUCLEOTIDE SEQUENCE</scope>
    <source>
        <strain evidence="11">MT/VB/25A 57/8</strain>
    </source>
</reference>
<dbReference type="InterPro" id="IPR041118">
    <property type="entry name" value="Rx_N"/>
</dbReference>
<keyword evidence="4" id="KW-0611">Plant defense</keyword>
<evidence type="ECO:0000259" key="8">
    <source>
        <dbReference type="Pfam" id="PF23559"/>
    </source>
</evidence>
<evidence type="ECO:0000256" key="5">
    <source>
        <dbReference type="ARBA" id="ARBA00022840"/>
    </source>
</evidence>
<dbReference type="SUPFAM" id="SSF52058">
    <property type="entry name" value="L domain-like"/>
    <property type="match status" value="2"/>
</dbReference>
<dbReference type="Gene3D" id="3.40.50.300">
    <property type="entry name" value="P-loop containing nucleotide triphosphate hydrolases"/>
    <property type="match status" value="1"/>
</dbReference>
<evidence type="ECO:0000313" key="11">
    <source>
        <dbReference type="EMBL" id="KAJ9190574.1"/>
    </source>
</evidence>
<dbReference type="InterPro" id="IPR032675">
    <property type="entry name" value="LRR_dom_sf"/>
</dbReference>
<proteinExistence type="predicted"/>
<evidence type="ECO:0000256" key="3">
    <source>
        <dbReference type="ARBA" id="ARBA00022741"/>
    </source>
</evidence>
<keyword evidence="3" id="KW-0547">Nucleotide-binding</keyword>
<keyword evidence="5" id="KW-0067">ATP-binding</keyword>
<evidence type="ECO:0000256" key="1">
    <source>
        <dbReference type="ARBA" id="ARBA00022614"/>
    </source>
</evidence>
<dbReference type="SUPFAM" id="SSF52540">
    <property type="entry name" value="P-loop containing nucleoside triphosphate hydrolases"/>
    <property type="match status" value="1"/>
</dbReference>
<organism evidence="11 12">
    <name type="scientific">Hevea brasiliensis</name>
    <name type="common">Para rubber tree</name>
    <name type="synonym">Siphonia brasiliensis</name>
    <dbReference type="NCBI Taxonomy" id="3981"/>
    <lineage>
        <taxon>Eukaryota</taxon>
        <taxon>Viridiplantae</taxon>
        <taxon>Streptophyta</taxon>
        <taxon>Embryophyta</taxon>
        <taxon>Tracheophyta</taxon>
        <taxon>Spermatophyta</taxon>
        <taxon>Magnoliopsida</taxon>
        <taxon>eudicotyledons</taxon>
        <taxon>Gunneridae</taxon>
        <taxon>Pentapetalae</taxon>
        <taxon>rosids</taxon>
        <taxon>fabids</taxon>
        <taxon>Malpighiales</taxon>
        <taxon>Euphorbiaceae</taxon>
        <taxon>Crotonoideae</taxon>
        <taxon>Micrandreae</taxon>
        <taxon>Hevea</taxon>
    </lineage>
</organism>
<dbReference type="PANTHER" id="PTHR36766">
    <property type="entry name" value="PLANT BROAD-SPECTRUM MILDEW RESISTANCE PROTEIN RPW8"/>
    <property type="match status" value="1"/>
</dbReference>
<evidence type="ECO:0000259" key="10">
    <source>
        <dbReference type="Pfam" id="PF25019"/>
    </source>
</evidence>
<sequence>MAASLIGGSVLSAFLQVLFDRMASREVLDFFKGRKLNDGLLEKLRTTIVSVNGVLDDAEEKQISKPAVKEWLDKLKDAVYEADDLLDEISYEALQPKLEPISPKQKVRNFFSSSNSFKKGMNPKLEEILDRLEYLVKQKDTLNLKEGVQGKPWSLKTATTSLVDESGIYGREDEKEAIMLRVLSDDPNGNDLGVIPIVGMGGMGKTTLAQLVYNDRRVCEWFDLKAWVCVSEEFDVFRVTKDIFEELTWKTCDIMTLNRLQLELKERVMGKKFFLVLDDVWNDKYEDWDILWRPLRYGAKGSKVVITTRNRGVASIMQTVPTHHLKQLTDDDCWCLFAKHAFDDGDSGIHSNLKEIGRGIVGKCKGLPLTAKTLGALLRTKRDVEEWEKVLKSNMWDLPDDSILPALKLSYHYLPSHLKRCFAYCSIFPKDHNFKKQELVLLWMAEGFIVQPQGNKEMEEVGDEYFQDLVSRSFFQRSNVHPSLFIMHDLLSDLAKVVSGEFCFRLEGDDSSKISQRTRHLSYGRTKKFEAVTEAKLLRTFLPVERSRQWKPELIDIEVTHNLLPMLKYLRVLSLSKYQCIAELPNSIGNLKHLRFLNLSKTSITNLPDTVSNLFNLQMLTLSGCNALIMLPDSIGYLKHLRYFNLSGTSIRRLPESTCSLYALQTLILRRCKNLVVLPTNMGRLINLKHFDIRETNLREMPPQMGKLTKLKKLTDFVLGEQGGSRIKELRELQDLRGELCIRNLQNIVDSQEALEADLKVMKHLKMLKLRWAGETKNSVHERRVLEQLQPHKHLSYLSIVGFGASRFPNWVGDHSFSNLLSLKLSGSKRCSSLPPLGQLVSLQDLSITAFDKVEIVGSEFYGRSRTPKKKPFCSLKILRFEKIPQWQEWISYAGEDEEGGAFPLLQELSVKKCPKLIKALPIQLPSLSALEIEGCHQLVDSFPNAPTILKMKFKDSYRDVQLQKLTSGLYSLRVDRFHSLDSLLERLEQIGCLSTNLEEIVMTNCNSLLCFPIDVFPRLKSLHISRCPNLECVFAAKGILVNFPPLSSLEIGECSKLVHFLEGRLPFPNLTRLRLWGCSNLKSLSECMHTLLPSLVNMEIDNCLELESLPVEGLPFKLRSLHIESCNKLIAACKQRKSQLPHSLQCFSIGRNEDLESFPEDKLLPSTLTSLRLWNLENLKFLDCRGLQRLTSLRELKIWNCPNLESMPEEGLPSTLFTLKIGDLQNLKSLDCKGLEHHTSLRDLDIWNCPKLHSMPKDGLPSSLSSLFIYKCPLLEQSCLPETGEDWSKISHISHIRINNDKIN</sequence>
<dbReference type="Pfam" id="PF23598">
    <property type="entry name" value="LRR_14"/>
    <property type="match status" value="1"/>
</dbReference>
<dbReference type="InterPro" id="IPR042197">
    <property type="entry name" value="Apaf_helical"/>
</dbReference>
<dbReference type="PANTHER" id="PTHR36766:SF31">
    <property type="entry name" value="DISEASE RESISTANCE RPP13-LIKE PROTEIN 1"/>
    <property type="match status" value="1"/>
</dbReference>
<evidence type="ECO:0000259" key="7">
    <source>
        <dbReference type="Pfam" id="PF18052"/>
    </source>
</evidence>
<dbReference type="Proteomes" id="UP001174677">
    <property type="component" value="Chromosome 1"/>
</dbReference>
<keyword evidence="12" id="KW-1185">Reference proteome</keyword>
<dbReference type="Pfam" id="PF00931">
    <property type="entry name" value="NB-ARC"/>
    <property type="match status" value="1"/>
</dbReference>
<keyword evidence="1" id="KW-0433">Leucine-rich repeat</keyword>
<feature type="domain" description="R13L1/DRL21-like LRR repeat region" evidence="10">
    <location>
        <begin position="727"/>
        <end position="850"/>
    </location>
</feature>
<gene>
    <name evidence="11" type="ORF">P3X46_001761</name>
</gene>
<feature type="domain" description="NB-ARC" evidence="6">
    <location>
        <begin position="189"/>
        <end position="344"/>
    </location>
</feature>
<name>A0ABQ9NE57_HEVBR</name>
<comment type="caution">
    <text evidence="11">The sequence shown here is derived from an EMBL/GenBank/DDBJ whole genome shotgun (WGS) entry which is preliminary data.</text>
</comment>
<accession>A0ABQ9NE57</accession>
<evidence type="ECO:0000256" key="4">
    <source>
        <dbReference type="ARBA" id="ARBA00022821"/>
    </source>
</evidence>
<dbReference type="Gene3D" id="1.10.8.430">
    <property type="entry name" value="Helical domain of apoptotic protease-activating factors"/>
    <property type="match status" value="1"/>
</dbReference>
<dbReference type="EMBL" id="JARPOI010000001">
    <property type="protein sequence ID" value="KAJ9190574.1"/>
    <property type="molecule type" value="Genomic_DNA"/>
</dbReference>
<feature type="domain" description="Disease resistance R13L4/SHOC-2-like LRR" evidence="9">
    <location>
        <begin position="566"/>
        <end position="638"/>
    </location>
</feature>
<protein>
    <recommendedName>
        <fullName evidence="13">Disease resistance RPP13-like protein 1</fullName>
    </recommendedName>
</protein>
<evidence type="ECO:0000256" key="2">
    <source>
        <dbReference type="ARBA" id="ARBA00022737"/>
    </source>
</evidence>